<dbReference type="OrthoDB" id="4709966at2"/>
<dbReference type="Gene3D" id="1.10.357.10">
    <property type="entry name" value="Tetracycline Repressor, domain 2"/>
    <property type="match status" value="1"/>
</dbReference>
<accession>A0A3N0GIP3</accession>
<feature type="DNA-binding region" description="H-T-H motif" evidence="4">
    <location>
        <begin position="39"/>
        <end position="58"/>
    </location>
</feature>
<comment type="caution">
    <text evidence="6">The sequence shown here is derived from an EMBL/GenBank/DDBJ whole genome shotgun (WGS) entry which is preliminary data.</text>
</comment>
<dbReference type="Pfam" id="PF00440">
    <property type="entry name" value="TetR_N"/>
    <property type="match status" value="1"/>
</dbReference>
<evidence type="ECO:0000313" key="7">
    <source>
        <dbReference type="Proteomes" id="UP000279994"/>
    </source>
</evidence>
<protein>
    <submittedName>
        <fullName evidence="6">TetR/AcrR family transcriptional regulator</fullName>
    </submittedName>
</protein>
<name>A0A3N0GIP3_9ACTN</name>
<evidence type="ECO:0000256" key="2">
    <source>
        <dbReference type="ARBA" id="ARBA00023125"/>
    </source>
</evidence>
<dbReference type="InterPro" id="IPR036271">
    <property type="entry name" value="Tet_transcr_reg_TetR-rel_C_sf"/>
</dbReference>
<dbReference type="GO" id="GO:0003700">
    <property type="term" value="F:DNA-binding transcription factor activity"/>
    <property type="evidence" value="ECO:0007669"/>
    <property type="project" value="TreeGrafter"/>
</dbReference>
<dbReference type="Pfam" id="PF13305">
    <property type="entry name" value="TetR_C_33"/>
    <property type="match status" value="1"/>
</dbReference>
<evidence type="ECO:0000256" key="3">
    <source>
        <dbReference type="ARBA" id="ARBA00023163"/>
    </source>
</evidence>
<keyword evidence="3" id="KW-0804">Transcription</keyword>
<evidence type="ECO:0000256" key="4">
    <source>
        <dbReference type="PROSITE-ProRule" id="PRU00335"/>
    </source>
</evidence>
<dbReference type="InterPro" id="IPR050109">
    <property type="entry name" value="HTH-type_TetR-like_transc_reg"/>
</dbReference>
<dbReference type="InterPro" id="IPR009057">
    <property type="entry name" value="Homeodomain-like_sf"/>
</dbReference>
<dbReference type="EMBL" id="RJSF01000047">
    <property type="protein sequence ID" value="RNM11910.1"/>
    <property type="molecule type" value="Genomic_DNA"/>
</dbReference>
<reference evidence="6 7" key="1">
    <citation type="submission" date="2018-11" db="EMBL/GenBank/DDBJ databases">
        <authorList>
            <person name="Li F."/>
        </authorList>
    </citation>
    <scope>NUCLEOTIDE SEQUENCE [LARGE SCALE GENOMIC DNA]</scope>
    <source>
        <strain evidence="6 7">Gsoil 818</strain>
    </source>
</reference>
<dbReference type="PROSITE" id="PS50977">
    <property type="entry name" value="HTH_TETR_2"/>
    <property type="match status" value="1"/>
</dbReference>
<evidence type="ECO:0000313" key="6">
    <source>
        <dbReference type="EMBL" id="RNM11910.1"/>
    </source>
</evidence>
<dbReference type="PANTHER" id="PTHR30055">
    <property type="entry name" value="HTH-TYPE TRANSCRIPTIONAL REGULATOR RUTR"/>
    <property type="match status" value="1"/>
</dbReference>
<dbReference type="PRINTS" id="PR00455">
    <property type="entry name" value="HTHTETR"/>
</dbReference>
<dbReference type="InterPro" id="IPR001647">
    <property type="entry name" value="HTH_TetR"/>
</dbReference>
<dbReference type="AlphaFoldDB" id="A0A3N0GIP3"/>
<sequence length="232" mass="24766">MSRSKTTSIASRMSSEEAVPRLVEATIRLLAEEGPAQIKARSVADAAGVSTQALYYHLGGLPELLQAVIDRGFGELGSAFAALTMTTDPVTDLFAMALTSRRLARENPHLYDAMFGLSTRGSYRVPHSPAPAPAARSAAFQAAYDQLVGACRRLVEIGRVDPGVDAEVIASQLWSAVHGFITLELGGHLDQFHEPVRQVLEATTVNILVGLGDDRSTSKKSHDLAIEMLGIG</sequence>
<gene>
    <name evidence="6" type="ORF">EFL26_21720</name>
</gene>
<dbReference type="InterPro" id="IPR025996">
    <property type="entry name" value="MT1864/Rv1816-like_C"/>
</dbReference>
<dbReference type="SUPFAM" id="SSF46689">
    <property type="entry name" value="Homeodomain-like"/>
    <property type="match status" value="1"/>
</dbReference>
<evidence type="ECO:0000259" key="5">
    <source>
        <dbReference type="PROSITE" id="PS50977"/>
    </source>
</evidence>
<dbReference type="PANTHER" id="PTHR30055:SF234">
    <property type="entry name" value="HTH-TYPE TRANSCRIPTIONAL REGULATOR BETI"/>
    <property type="match status" value="1"/>
</dbReference>
<dbReference type="RefSeq" id="WP_123225007.1">
    <property type="nucleotide sequence ID" value="NZ_RJSF01000047.1"/>
</dbReference>
<keyword evidence="7" id="KW-1185">Reference proteome</keyword>
<evidence type="ECO:0000256" key="1">
    <source>
        <dbReference type="ARBA" id="ARBA00023015"/>
    </source>
</evidence>
<organism evidence="6 7">
    <name type="scientific">Nocardioides pocheonensis</name>
    <dbReference type="NCBI Taxonomy" id="661485"/>
    <lineage>
        <taxon>Bacteria</taxon>
        <taxon>Bacillati</taxon>
        <taxon>Actinomycetota</taxon>
        <taxon>Actinomycetes</taxon>
        <taxon>Propionibacteriales</taxon>
        <taxon>Nocardioidaceae</taxon>
        <taxon>Nocardioides</taxon>
    </lineage>
</organism>
<dbReference type="Proteomes" id="UP000279994">
    <property type="component" value="Unassembled WGS sequence"/>
</dbReference>
<keyword evidence="1" id="KW-0805">Transcription regulation</keyword>
<keyword evidence="2 4" id="KW-0238">DNA-binding</keyword>
<proteinExistence type="predicted"/>
<feature type="domain" description="HTH tetR-type" evidence="5">
    <location>
        <begin position="16"/>
        <end position="76"/>
    </location>
</feature>
<dbReference type="SUPFAM" id="SSF48498">
    <property type="entry name" value="Tetracyclin repressor-like, C-terminal domain"/>
    <property type="match status" value="1"/>
</dbReference>
<dbReference type="GO" id="GO:0000976">
    <property type="term" value="F:transcription cis-regulatory region binding"/>
    <property type="evidence" value="ECO:0007669"/>
    <property type="project" value="TreeGrafter"/>
</dbReference>